<keyword evidence="1" id="KW-1133">Transmembrane helix</keyword>
<name>A0ABM8IZM6_9CREN</name>
<evidence type="ECO:0000313" key="3">
    <source>
        <dbReference type="Proteomes" id="UP001341135"/>
    </source>
</evidence>
<sequence length="244" mass="27706">MEMEYGLVWAACKYGLENFKYAARNARGFIQSCSELSDTVEEVFMKYFVDIEDNLVGETVTPAALLYVIVPLGFLSYVCTVALHGALPYAAAGLRLIVEALTLSVYVDTKFPDKSYEEKLDLMSEKYNTFSAVAEELRRYAKIDNRLIDDVITVWRETSAYLHFVNRARRAGAKGILRLVEKYVEEHGAPPSGFTIPLPTEFLFEHDAKELRRLEELIRLVTKIVPGLLEAWARTLREHRAGAN</sequence>
<proteinExistence type="predicted"/>
<dbReference type="GeneID" id="89289310"/>
<reference evidence="2 3" key="1">
    <citation type="submission" date="2023-09" db="EMBL/GenBank/DDBJ databases">
        <title>Pyrofollis japonicus gen. nov. sp. nov., a novel member of the family Pyrodictiaceae isolated from the Iheya North hydrothermal field.</title>
        <authorList>
            <person name="Miyazaki U."/>
            <person name="Sanari M."/>
            <person name="Tame A."/>
            <person name="Kitajima M."/>
            <person name="Okamoto A."/>
            <person name="Sawayama S."/>
            <person name="Miyazaki J."/>
            <person name="Takai K."/>
            <person name="Nakagawa S."/>
        </authorList>
    </citation>
    <scope>NUCLEOTIDE SEQUENCE [LARGE SCALE GENOMIC DNA]</scope>
    <source>
        <strain evidence="2 3">AV2</strain>
    </source>
</reference>
<evidence type="ECO:0000256" key="1">
    <source>
        <dbReference type="SAM" id="Phobius"/>
    </source>
</evidence>
<dbReference type="RefSeq" id="WP_338248390.1">
    <property type="nucleotide sequence ID" value="NZ_AP028907.1"/>
</dbReference>
<keyword evidence="3" id="KW-1185">Reference proteome</keyword>
<organism evidence="2 3">
    <name type="scientific">Pyrodictium abyssi</name>
    <dbReference type="NCBI Taxonomy" id="54256"/>
    <lineage>
        <taxon>Archaea</taxon>
        <taxon>Thermoproteota</taxon>
        <taxon>Thermoprotei</taxon>
        <taxon>Desulfurococcales</taxon>
        <taxon>Pyrodictiaceae</taxon>
        <taxon>Pyrodictium</taxon>
    </lineage>
</organism>
<accession>A0ABM8IZM6</accession>
<keyword evidence="1" id="KW-0812">Transmembrane</keyword>
<protein>
    <submittedName>
        <fullName evidence="2">Uncharacterized protein</fullName>
    </submittedName>
</protein>
<dbReference type="Proteomes" id="UP001341135">
    <property type="component" value="Chromosome"/>
</dbReference>
<keyword evidence="1" id="KW-0472">Membrane</keyword>
<gene>
    <name evidence="2" type="ORF">PABY_12950</name>
</gene>
<evidence type="ECO:0000313" key="2">
    <source>
        <dbReference type="EMBL" id="BES81728.1"/>
    </source>
</evidence>
<dbReference type="EMBL" id="AP028907">
    <property type="protein sequence ID" value="BES81728.1"/>
    <property type="molecule type" value="Genomic_DNA"/>
</dbReference>
<feature type="transmembrane region" description="Helical" evidence="1">
    <location>
        <begin position="64"/>
        <end position="87"/>
    </location>
</feature>